<dbReference type="RefSeq" id="WP_100673025.1">
    <property type="nucleotide sequence ID" value="NZ_NJGD01000008.1"/>
</dbReference>
<feature type="region of interest" description="Disordered" evidence="1">
    <location>
        <begin position="33"/>
        <end position="52"/>
    </location>
</feature>
<sequence length="98" mass="10521">MKTQEQEPASVATVDPMADLCQALFSTEEGAKKKAARHTAGAMTQRPWPQLPSRLRSAIRSDIGRLLDSGKSRAQILEAGYSAGVVNQALRDLGRSVA</sequence>
<gene>
    <name evidence="2" type="ORF">CEJ86_19700</name>
</gene>
<accession>A0A2J0Z0F5</accession>
<evidence type="ECO:0000256" key="1">
    <source>
        <dbReference type="SAM" id="MobiDB-lite"/>
    </source>
</evidence>
<comment type="caution">
    <text evidence="2">The sequence shown here is derived from an EMBL/GenBank/DDBJ whole genome shotgun (WGS) entry which is preliminary data.</text>
</comment>
<organism evidence="2 3">
    <name type="scientific">Rhizobium meliloti</name>
    <name type="common">Ensifer meliloti</name>
    <name type="synonym">Sinorhizobium meliloti</name>
    <dbReference type="NCBI Taxonomy" id="382"/>
    <lineage>
        <taxon>Bacteria</taxon>
        <taxon>Pseudomonadati</taxon>
        <taxon>Pseudomonadota</taxon>
        <taxon>Alphaproteobacteria</taxon>
        <taxon>Hyphomicrobiales</taxon>
        <taxon>Rhizobiaceae</taxon>
        <taxon>Sinorhizobium/Ensifer group</taxon>
        <taxon>Sinorhizobium</taxon>
    </lineage>
</organism>
<dbReference type="Proteomes" id="UP000231987">
    <property type="component" value="Unassembled WGS sequence"/>
</dbReference>
<name>A0A2J0Z0F5_RHIML</name>
<proteinExistence type="predicted"/>
<protein>
    <submittedName>
        <fullName evidence="2">Uncharacterized protein</fullName>
    </submittedName>
</protein>
<evidence type="ECO:0000313" key="2">
    <source>
        <dbReference type="EMBL" id="PJR13967.1"/>
    </source>
</evidence>
<dbReference type="AlphaFoldDB" id="A0A2J0Z0F5"/>
<reference evidence="2 3" key="1">
    <citation type="submission" date="2017-06" db="EMBL/GenBank/DDBJ databases">
        <title>Ensifer strains isolated from leguminous trees and herbs display diverse denitrification phenotypes with some acting as strong N2O sinks.</title>
        <authorList>
            <person name="Woliy K."/>
            <person name="Mania D."/>
            <person name="Bakken L.R."/>
            <person name="Frostegard A."/>
        </authorList>
    </citation>
    <scope>NUCLEOTIDE SEQUENCE [LARGE SCALE GENOMIC DNA]</scope>
    <source>
        <strain evidence="2 3">AC50a</strain>
    </source>
</reference>
<evidence type="ECO:0000313" key="3">
    <source>
        <dbReference type="Proteomes" id="UP000231987"/>
    </source>
</evidence>
<dbReference type="EMBL" id="NJGD01000008">
    <property type="protein sequence ID" value="PJR13967.1"/>
    <property type="molecule type" value="Genomic_DNA"/>
</dbReference>